<protein>
    <submittedName>
        <fullName evidence="1">Flavin reductase like domain protein</fullName>
    </submittedName>
</protein>
<sequence length="95" mass="10670">MKEAPVHFECEYVQTVRISIGDPVSNVDIVIGRVAQVHIDDKLIMDNGKLDIKSIRPIARLGYYDYTVVDKIFEMKAPSASTEELAGLEGRNFDN</sequence>
<reference evidence="1 2" key="1">
    <citation type="submission" date="2018-06" db="EMBL/GenBank/DDBJ databases">
        <authorList>
            <consortium name="Pathogen Informatics"/>
            <person name="Doyle S."/>
        </authorList>
    </citation>
    <scope>NUCLEOTIDE SEQUENCE [LARGE SCALE GENOMIC DNA]</scope>
    <source>
        <strain evidence="1 2">NCTC11807</strain>
    </source>
</reference>
<dbReference type="PANTHER" id="PTHR43812">
    <property type="entry name" value="BLR2425 PROTEIN"/>
    <property type="match status" value="1"/>
</dbReference>
<dbReference type="InterPro" id="IPR012349">
    <property type="entry name" value="Split_barrel_FMN-bd"/>
</dbReference>
<name>A0A380GX72_9STAP</name>
<dbReference type="AlphaFoldDB" id="A0A380GX72"/>
<dbReference type="PANTHER" id="PTHR43812:SF2">
    <property type="entry name" value="FLAVIN REDUCTASE LIKE DOMAIN-CONTAINING PROTEIN"/>
    <property type="match status" value="1"/>
</dbReference>
<proteinExistence type="predicted"/>
<accession>A0A380GX72</accession>
<organism evidence="1 2">
    <name type="scientific">Staphylococcus saccharolyticus</name>
    <dbReference type="NCBI Taxonomy" id="33028"/>
    <lineage>
        <taxon>Bacteria</taxon>
        <taxon>Bacillati</taxon>
        <taxon>Bacillota</taxon>
        <taxon>Bacilli</taxon>
        <taxon>Bacillales</taxon>
        <taxon>Staphylococcaceae</taxon>
        <taxon>Staphylococcus</taxon>
    </lineage>
</organism>
<dbReference type="Gene3D" id="2.30.110.10">
    <property type="entry name" value="Electron Transport, Fmn-binding Protein, Chain A"/>
    <property type="match status" value="1"/>
</dbReference>
<keyword evidence="2" id="KW-1185">Reference proteome</keyword>
<dbReference type="Proteomes" id="UP000255425">
    <property type="component" value="Unassembled WGS sequence"/>
</dbReference>
<evidence type="ECO:0000313" key="1">
    <source>
        <dbReference type="EMBL" id="SUM67752.1"/>
    </source>
</evidence>
<dbReference type="EMBL" id="UHDZ01000001">
    <property type="protein sequence ID" value="SUM67752.1"/>
    <property type="molecule type" value="Genomic_DNA"/>
</dbReference>
<gene>
    <name evidence="1" type="ORF">NCTC11807_00298</name>
</gene>
<evidence type="ECO:0000313" key="2">
    <source>
        <dbReference type="Proteomes" id="UP000255425"/>
    </source>
</evidence>
<dbReference type="SUPFAM" id="SSF50475">
    <property type="entry name" value="FMN-binding split barrel"/>
    <property type="match status" value="1"/>
</dbReference>